<evidence type="ECO:0000313" key="2">
    <source>
        <dbReference type="Proteomes" id="UP001162501"/>
    </source>
</evidence>
<sequence length="93" mass="10167">MEKMKQKRAGAATGTAPSARASACSRRGLHPTRPLPRGAPDAPSQEKRKDPRRTPFRDGTWELPRKGQLPTHHRSSPAPATLSSLERAILQHG</sequence>
<name>A0ACB0F4M0_RANTA</name>
<dbReference type="Proteomes" id="UP001162501">
    <property type="component" value="Chromosome 31"/>
</dbReference>
<accession>A0ACB0F4M0</accession>
<organism evidence="1 2">
    <name type="scientific">Rangifer tarandus platyrhynchus</name>
    <name type="common">Svalbard reindeer</name>
    <dbReference type="NCBI Taxonomy" id="3082113"/>
    <lineage>
        <taxon>Eukaryota</taxon>
        <taxon>Metazoa</taxon>
        <taxon>Chordata</taxon>
        <taxon>Craniata</taxon>
        <taxon>Vertebrata</taxon>
        <taxon>Euteleostomi</taxon>
        <taxon>Mammalia</taxon>
        <taxon>Eutheria</taxon>
        <taxon>Laurasiatheria</taxon>
        <taxon>Artiodactyla</taxon>
        <taxon>Ruminantia</taxon>
        <taxon>Pecora</taxon>
        <taxon>Cervidae</taxon>
        <taxon>Odocoileinae</taxon>
        <taxon>Rangifer</taxon>
    </lineage>
</organism>
<proteinExistence type="predicted"/>
<reference evidence="1" key="1">
    <citation type="submission" date="2023-05" db="EMBL/GenBank/DDBJ databases">
        <authorList>
            <consortium name="ELIXIR-Norway"/>
        </authorList>
    </citation>
    <scope>NUCLEOTIDE SEQUENCE</scope>
</reference>
<protein>
    <submittedName>
        <fullName evidence="1">Uncharacterized protein</fullName>
    </submittedName>
</protein>
<dbReference type="EMBL" id="OX596115">
    <property type="protein sequence ID" value="CAI9707652.1"/>
    <property type="molecule type" value="Genomic_DNA"/>
</dbReference>
<evidence type="ECO:0000313" key="1">
    <source>
        <dbReference type="EMBL" id="CAI9707652.1"/>
    </source>
</evidence>
<gene>
    <name evidence="1" type="ORF">MRATA1EN3_LOCUS18865</name>
</gene>